<dbReference type="EMBL" id="OZ034816">
    <property type="protein sequence ID" value="CAL1377878.1"/>
    <property type="molecule type" value="Genomic_DNA"/>
</dbReference>
<dbReference type="AlphaFoldDB" id="A0AAV2DWI3"/>
<proteinExistence type="predicted"/>
<dbReference type="Pfam" id="PF04827">
    <property type="entry name" value="Plant_tran"/>
    <property type="match status" value="1"/>
</dbReference>
<organism evidence="1 2">
    <name type="scientific">Linum trigynum</name>
    <dbReference type="NCBI Taxonomy" id="586398"/>
    <lineage>
        <taxon>Eukaryota</taxon>
        <taxon>Viridiplantae</taxon>
        <taxon>Streptophyta</taxon>
        <taxon>Embryophyta</taxon>
        <taxon>Tracheophyta</taxon>
        <taxon>Spermatophyta</taxon>
        <taxon>Magnoliopsida</taxon>
        <taxon>eudicotyledons</taxon>
        <taxon>Gunneridae</taxon>
        <taxon>Pentapetalae</taxon>
        <taxon>rosids</taxon>
        <taxon>fabids</taxon>
        <taxon>Malpighiales</taxon>
        <taxon>Linaceae</taxon>
        <taxon>Linum</taxon>
    </lineage>
</organism>
<dbReference type="InterPro" id="IPR006912">
    <property type="entry name" value="Harbinger_derived_prot"/>
</dbReference>
<name>A0AAV2DWI3_9ROSI</name>
<dbReference type="PANTHER" id="PTHR47150">
    <property type="entry name" value="OS12G0169200 PROTEIN"/>
    <property type="match status" value="1"/>
</dbReference>
<protein>
    <recommendedName>
        <fullName evidence="3">Nuclease HARBI1</fullName>
    </recommendedName>
</protein>
<dbReference type="Proteomes" id="UP001497516">
    <property type="component" value="Chromosome 3"/>
</dbReference>
<keyword evidence="2" id="KW-1185">Reference proteome</keyword>
<reference evidence="1 2" key="1">
    <citation type="submission" date="2024-04" db="EMBL/GenBank/DDBJ databases">
        <authorList>
            <person name="Fracassetti M."/>
        </authorList>
    </citation>
    <scope>NUCLEOTIDE SEQUENCE [LARGE SCALE GENOMIC DNA]</scope>
</reference>
<evidence type="ECO:0000313" key="2">
    <source>
        <dbReference type="Proteomes" id="UP001497516"/>
    </source>
</evidence>
<evidence type="ECO:0000313" key="1">
    <source>
        <dbReference type="EMBL" id="CAL1377878.1"/>
    </source>
</evidence>
<dbReference type="PANTHER" id="PTHR47150:SF5">
    <property type="entry name" value="OS07G0546750 PROTEIN"/>
    <property type="match status" value="1"/>
</dbReference>
<evidence type="ECO:0008006" key="3">
    <source>
        <dbReference type="Google" id="ProtNLM"/>
    </source>
</evidence>
<accession>A0AAV2DWI3</accession>
<sequence length="427" mass="49366">MSSSDYSSSGGEEEMEELDLFHYRRLTLIGRRIEEASSLRRRSTSRTYIDRERVSGHNRLMQDYFNPNPTYDARVFRRRFRMQPRLFNRIMGDVVRYDPSFARRSDAVGHLGLSPEQKLTSALRMLAYGSPADQLDEYVRMGESTVLEVFRKFCRAIVGMYSSTHLRAPTPCDLRILLHKALQRGFPGMIGSIDCMHWEWRNCPTSWTGQYLGHNRKPTIILEAVASYNTWIWHAFFGPPGSNNDINVLGMSPVFNRILNGSAPRVRFEVNGHTYDQCYYLADGIYPSWSTLVKTFSNPSSNKEALFARCQEAHRKDVERAFGILQARWAIVRGPARSWDVATINDIMLTCIILHNMIIEDEQVDSDDEMEDSLDYEVHDQQPTNVNRDIPTLTEYLARNNRLRAAPTHHGLRQDLVEHIWNLHGNN</sequence>
<gene>
    <name evidence="1" type="ORF">LTRI10_LOCUS19497</name>
</gene>